<evidence type="ECO:0000313" key="3">
    <source>
        <dbReference type="EMBL" id="KAK8890683.1"/>
    </source>
</evidence>
<organism evidence="3 4">
    <name type="scientific">Tritrichomonas musculus</name>
    <dbReference type="NCBI Taxonomy" id="1915356"/>
    <lineage>
        <taxon>Eukaryota</taxon>
        <taxon>Metamonada</taxon>
        <taxon>Parabasalia</taxon>
        <taxon>Tritrichomonadida</taxon>
        <taxon>Tritrichomonadidae</taxon>
        <taxon>Tritrichomonas</taxon>
    </lineage>
</organism>
<evidence type="ECO:0000313" key="2">
    <source>
        <dbReference type="EMBL" id="KAK8836566.1"/>
    </source>
</evidence>
<accession>A0ABR2KI98</accession>
<gene>
    <name evidence="3" type="ORF">M9Y10_035468</name>
    <name evidence="2" type="ORF">M9Y10_037500</name>
</gene>
<sequence length="403" mass="48568">MFISLLHIFLMTQRNTMKVSDMNQMIPIQPFDPLKFIEKQVRNLHEKQEARMKTFFMQPLSYSNTEELDKAIDDLEKYVQNGDLNYNFDEEKSEINALKTQRRFAEMNEKEEKRMIEDLEKMCYKPKEYLFDIIDSKMFFTESNTNIIIERIIEKLLGNNNDDEMFKMFNEGFVQVIYSKKAKELVNCINQIFEKLRNIFFTFFDKIQITYNGQIVNDFKGKLLIFNNAVSNLLMEYIETFIIGYKKPDSINKQYQKVYIEKLCEDLVKSASQRWMPEIQERLNGMTRGRIQCFIDIIHQHYPQLKYEDIIPQEKVSPIIEEPEEVIQKERRKVSPKRNFECFYAKLEKNWYPTSELLQLYNNFFQTEMTSNHFGRLDEVKSHFRPKRKTVDKRQVCGYELIK</sequence>
<reference evidence="3 4" key="1">
    <citation type="submission" date="2024-04" db="EMBL/GenBank/DDBJ databases">
        <title>Tritrichomonas musculus Genome.</title>
        <authorList>
            <person name="Alves-Ferreira E."/>
            <person name="Grigg M."/>
            <person name="Lorenzi H."/>
            <person name="Galac M."/>
        </authorList>
    </citation>
    <scope>NUCLEOTIDE SEQUENCE [LARGE SCALE GENOMIC DNA]</scope>
    <source>
        <strain evidence="3 4">EAF2021</strain>
    </source>
</reference>
<evidence type="ECO:0000256" key="1">
    <source>
        <dbReference type="SAM" id="Coils"/>
    </source>
</evidence>
<evidence type="ECO:0000313" key="4">
    <source>
        <dbReference type="Proteomes" id="UP001470230"/>
    </source>
</evidence>
<name>A0ABR2KI98_9EUKA</name>
<dbReference type="EMBL" id="JAPFFF010000005">
    <property type="protein sequence ID" value="KAK8890683.1"/>
    <property type="molecule type" value="Genomic_DNA"/>
</dbReference>
<keyword evidence="4" id="KW-1185">Reference proteome</keyword>
<proteinExistence type="predicted"/>
<comment type="caution">
    <text evidence="3">The sequence shown here is derived from an EMBL/GenBank/DDBJ whole genome shotgun (WGS) entry which is preliminary data.</text>
</comment>
<dbReference type="EMBL" id="JAPFFF010000064">
    <property type="protein sequence ID" value="KAK8836566.1"/>
    <property type="molecule type" value="Genomic_DNA"/>
</dbReference>
<dbReference type="Proteomes" id="UP001470230">
    <property type="component" value="Unassembled WGS sequence"/>
</dbReference>
<feature type="coiled-coil region" evidence="1">
    <location>
        <begin position="88"/>
        <end position="122"/>
    </location>
</feature>
<keyword evidence="1" id="KW-0175">Coiled coil</keyword>
<protein>
    <submittedName>
        <fullName evidence="3">Uncharacterized protein</fullName>
    </submittedName>
</protein>